<dbReference type="Proteomes" id="UP000292855">
    <property type="component" value="Unassembled WGS sequence"/>
</dbReference>
<dbReference type="InterPro" id="IPR000667">
    <property type="entry name" value="Peptidase_S13"/>
</dbReference>
<dbReference type="PANTHER" id="PTHR30023">
    <property type="entry name" value="D-ALANYL-D-ALANINE CARBOXYPEPTIDASE"/>
    <property type="match status" value="1"/>
</dbReference>
<dbReference type="OrthoDB" id="9802627at2"/>
<accession>A0A4Q6XQF7</accession>
<dbReference type="PANTHER" id="PTHR30023:SF0">
    <property type="entry name" value="PENICILLIN-SENSITIVE CARBOXYPEPTIDASE A"/>
    <property type="match status" value="1"/>
</dbReference>
<dbReference type="InterPro" id="IPR012338">
    <property type="entry name" value="Beta-lactam/transpept-like"/>
</dbReference>
<dbReference type="AlphaFoldDB" id="A0A4Q6XQF7"/>
<organism evidence="3 4">
    <name type="scientific">Sphingobacterium corticibacterium</name>
    <dbReference type="NCBI Taxonomy" id="2484746"/>
    <lineage>
        <taxon>Bacteria</taxon>
        <taxon>Pseudomonadati</taxon>
        <taxon>Bacteroidota</taxon>
        <taxon>Sphingobacteriia</taxon>
        <taxon>Sphingobacteriales</taxon>
        <taxon>Sphingobacteriaceae</taxon>
        <taxon>Sphingobacterium</taxon>
    </lineage>
</organism>
<dbReference type="EMBL" id="SGIT01000001">
    <property type="protein sequence ID" value="RZF61985.1"/>
    <property type="molecule type" value="Genomic_DNA"/>
</dbReference>
<dbReference type="Gene3D" id="3.40.710.10">
    <property type="entry name" value="DD-peptidase/beta-lactamase superfamily"/>
    <property type="match status" value="2"/>
</dbReference>
<sequence length="436" mass="50198">MNKLLFSIFVLFLSAYQARSQDIGLIQRSLEQSPILKNHFFGFSLYDVEEHQFLLGLNEDKYFTPASNAKIFTLFTVLKNIGDSIPALQYTEKGDSLLFWGTGDPTFLHPKLDAGTVYNFLKATDKKLFYVGSISTEEPFYRLGWAMEDYEEYYQPEITPFPIYGNVVTFGSIRNRLTVFPVHFQFGVATDETIGKPDRFRIHRKFAENTFLINNARIPNNYVNQKPFKYSDELFIQLLQDTLQKQVELIQYPKPTEVNTLYSVTTRDVLREMMLVSDNFLAEQLMMVAAMNRYGDFHTARLRKDMEAAHYAFFTDKIDLYDGSGLSPYNKVTARSLVELLLMIAQEIPEANALHYLFAAGGLEGTLKATYQLDSGIPFVWAKTGTLKSVYCQSGYIRTRSGRNLVFSFLHNNFVGSAKPVRKEVARIMTFIWEYF</sequence>
<dbReference type="Pfam" id="PF02113">
    <property type="entry name" value="Peptidase_S13"/>
    <property type="match status" value="1"/>
</dbReference>
<evidence type="ECO:0000256" key="2">
    <source>
        <dbReference type="ARBA" id="ARBA00022801"/>
    </source>
</evidence>
<reference evidence="3 4" key="1">
    <citation type="submission" date="2019-02" db="EMBL/GenBank/DDBJ databases">
        <authorList>
            <person name="Li Y."/>
        </authorList>
    </citation>
    <scope>NUCLEOTIDE SEQUENCE [LARGE SCALE GENOMIC DNA]</scope>
    <source>
        <strain evidence="3 4">30C10-4-7</strain>
    </source>
</reference>
<comment type="caution">
    <text evidence="3">The sequence shown here is derived from an EMBL/GenBank/DDBJ whole genome shotgun (WGS) entry which is preliminary data.</text>
</comment>
<dbReference type="GO" id="GO:0004185">
    <property type="term" value="F:serine-type carboxypeptidase activity"/>
    <property type="evidence" value="ECO:0007669"/>
    <property type="project" value="InterPro"/>
</dbReference>
<name>A0A4Q6XQF7_9SPHI</name>
<dbReference type="GO" id="GO:0000270">
    <property type="term" value="P:peptidoglycan metabolic process"/>
    <property type="evidence" value="ECO:0007669"/>
    <property type="project" value="TreeGrafter"/>
</dbReference>
<dbReference type="PRINTS" id="PR00922">
    <property type="entry name" value="DADACBPTASE3"/>
</dbReference>
<comment type="similarity">
    <text evidence="1">Belongs to the peptidase S13 family.</text>
</comment>
<dbReference type="RefSeq" id="WP_130140215.1">
    <property type="nucleotide sequence ID" value="NZ_SGIT01000001.1"/>
</dbReference>
<gene>
    <name evidence="3" type="ORF">EWE74_03980</name>
</gene>
<evidence type="ECO:0000256" key="1">
    <source>
        <dbReference type="ARBA" id="ARBA00006096"/>
    </source>
</evidence>
<proteinExistence type="inferred from homology"/>
<evidence type="ECO:0000313" key="3">
    <source>
        <dbReference type="EMBL" id="RZF61985.1"/>
    </source>
</evidence>
<protein>
    <submittedName>
        <fullName evidence="3">Peptidase S13</fullName>
    </submittedName>
</protein>
<evidence type="ECO:0000313" key="4">
    <source>
        <dbReference type="Proteomes" id="UP000292855"/>
    </source>
</evidence>
<dbReference type="GO" id="GO:0006508">
    <property type="term" value="P:proteolysis"/>
    <property type="evidence" value="ECO:0007669"/>
    <property type="project" value="InterPro"/>
</dbReference>
<keyword evidence="2" id="KW-0378">Hydrolase</keyword>
<keyword evidence="4" id="KW-1185">Reference proteome</keyword>
<dbReference type="SUPFAM" id="SSF56601">
    <property type="entry name" value="beta-lactamase/transpeptidase-like"/>
    <property type="match status" value="1"/>
</dbReference>